<feature type="transmembrane region" description="Helical" evidence="1">
    <location>
        <begin position="100"/>
        <end position="122"/>
    </location>
</feature>
<keyword evidence="1" id="KW-0472">Membrane</keyword>
<dbReference type="OrthoDB" id="4350047at2"/>
<feature type="transmembrane region" description="Helical" evidence="1">
    <location>
        <begin position="12"/>
        <end position="34"/>
    </location>
</feature>
<keyword evidence="4" id="KW-1185">Reference proteome</keyword>
<dbReference type="EMBL" id="VJYK02000165">
    <property type="protein sequence ID" value="MQS03390.1"/>
    <property type="molecule type" value="Genomic_DNA"/>
</dbReference>
<dbReference type="RefSeq" id="WP_143648970.1">
    <property type="nucleotide sequence ID" value="NZ_JABJWZ010000222.1"/>
</dbReference>
<feature type="transmembrane region" description="Helical" evidence="1">
    <location>
        <begin position="134"/>
        <end position="154"/>
    </location>
</feature>
<gene>
    <name evidence="3" type="ORF">FNX44_016225</name>
    <name evidence="2" type="ORF">H3146_19915</name>
</gene>
<protein>
    <submittedName>
        <fullName evidence="3">Uncharacterized protein</fullName>
    </submittedName>
</protein>
<accession>A0A5P0YTZ4</accession>
<reference evidence="2" key="3">
    <citation type="journal article" name="Syst. Appl. Microbiol.">
        <title>Streptomyces alkaliterrae sp. nov., isolated from an alkaline soil, and emended descriptions of Streptomyces alkaliphilus, Streptomyces calidiresistens and Streptomyces durbertensis.</title>
        <authorList>
            <person name="Swiecimska M."/>
            <person name="Golinska P."/>
            <person name="Nouioui I."/>
            <person name="Wypij M."/>
            <person name="Rai M."/>
            <person name="Sangal V."/>
            <person name="Goodfellow M."/>
        </authorList>
    </citation>
    <scope>NUCLEOTIDE SEQUENCE</scope>
    <source>
        <strain evidence="2">OF3</strain>
    </source>
</reference>
<feature type="transmembrane region" description="Helical" evidence="1">
    <location>
        <begin position="67"/>
        <end position="88"/>
    </location>
</feature>
<dbReference type="AlphaFoldDB" id="A0A5P0YTZ4"/>
<evidence type="ECO:0000313" key="2">
    <source>
        <dbReference type="EMBL" id="MBB1255603.1"/>
    </source>
</evidence>
<evidence type="ECO:0000313" key="3">
    <source>
        <dbReference type="EMBL" id="MQS03390.1"/>
    </source>
</evidence>
<evidence type="ECO:0000256" key="1">
    <source>
        <dbReference type="SAM" id="Phobius"/>
    </source>
</evidence>
<evidence type="ECO:0000313" key="4">
    <source>
        <dbReference type="Proteomes" id="UP000320857"/>
    </source>
</evidence>
<reference evidence="3 4" key="1">
    <citation type="submission" date="2019-10" db="EMBL/GenBank/DDBJ databases">
        <title>Streptomyces sp. nov., a novel actinobacterium isolated from alkaline environment.</title>
        <authorList>
            <person name="Golinska P."/>
        </authorList>
    </citation>
    <scope>NUCLEOTIDE SEQUENCE [LARGE SCALE GENOMIC DNA]</scope>
    <source>
        <strain evidence="3 4">OF1</strain>
    </source>
</reference>
<sequence>MSSSFLGRAREIAAVVAPTTVVTALLFYFGYVALRARFRYYGVDLDLVDLTLQETLLYGVEVLYPPVLVIALIGLAVTGLHAGVRWLLSAPERDVASGWVGVLLVLVGLLALVRGFVGFLVARVGAGEHFPVTPVALALGSAAVAYGGWMLHTVAARRRAWPAESNLRQTARRSVGWLALVGVASAFWATNEFAAAHGRGKAEEFAEGLPARPHVLLHSKEPLRGVPCGVEHRDGGAGAGEFRHRYKGLRLLVESGGRLFVVPAHWRDGRDGGTPSRTLVVPYGDDVRVELRPTPRLPSRPDC</sequence>
<feature type="transmembrane region" description="Helical" evidence="1">
    <location>
        <begin position="175"/>
        <end position="191"/>
    </location>
</feature>
<organism evidence="3 4">
    <name type="scientific">Streptomyces alkaliterrae</name>
    <dbReference type="NCBI Taxonomy" id="2213162"/>
    <lineage>
        <taxon>Bacteria</taxon>
        <taxon>Bacillati</taxon>
        <taxon>Actinomycetota</taxon>
        <taxon>Actinomycetes</taxon>
        <taxon>Kitasatosporales</taxon>
        <taxon>Streptomycetaceae</taxon>
        <taxon>Streptomyces</taxon>
    </lineage>
</organism>
<keyword evidence="1" id="KW-1133">Transmembrane helix</keyword>
<reference evidence="5" key="2">
    <citation type="submission" date="2020-05" db="EMBL/GenBank/DDBJ databases">
        <title>Classification of alakaliphilic streptomycetes isolated from an alkaline soil next to Lonar Crater, India and a proposal for the recognition of Streptomyces alkaliterrae sp. nov.</title>
        <authorList>
            <person name="Golinska P."/>
        </authorList>
    </citation>
    <scope>NUCLEOTIDE SEQUENCE [LARGE SCALE GENOMIC DNA]</scope>
    <source>
        <strain evidence="5">OF3</strain>
    </source>
</reference>
<name>A0A5P0YTZ4_9ACTN</name>
<dbReference type="Proteomes" id="UP000525686">
    <property type="component" value="Unassembled WGS sequence"/>
</dbReference>
<dbReference type="EMBL" id="JABJWZ010000222">
    <property type="protein sequence ID" value="MBB1255603.1"/>
    <property type="molecule type" value="Genomic_DNA"/>
</dbReference>
<dbReference type="Proteomes" id="UP000320857">
    <property type="component" value="Unassembled WGS sequence"/>
</dbReference>
<evidence type="ECO:0000313" key="5">
    <source>
        <dbReference type="Proteomes" id="UP000525686"/>
    </source>
</evidence>
<comment type="caution">
    <text evidence="3">The sequence shown here is derived from an EMBL/GenBank/DDBJ whole genome shotgun (WGS) entry which is preliminary data.</text>
</comment>
<proteinExistence type="predicted"/>
<keyword evidence="1" id="KW-0812">Transmembrane</keyword>